<dbReference type="EMBL" id="HBIO01009433">
    <property type="protein sequence ID" value="CAE0462418.1"/>
    <property type="molecule type" value="Transcribed_RNA"/>
</dbReference>
<gene>
    <name evidence="2" type="ORF">CDEB00056_LOCUS7258</name>
    <name evidence="3" type="ORF">CDEB00056_LOCUS7259</name>
</gene>
<protein>
    <recommendedName>
        <fullName evidence="1">SAM domain-containing protein</fullName>
    </recommendedName>
</protein>
<evidence type="ECO:0000259" key="1">
    <source>
        <dbReference type="PROSITE" id="PS50105"/>
    </source>
</evidence>
<dbReference type="InterPro" id="IPR013761">
    <property type="entry name" value="SAM/pointed_sf"/>
</dbReference>
<dbReference type="InterPro" id="IPR001660">
    <property type="entry name" value="SAM"/>
</dbReference>
<evidence type="ECO:0000313" key="2">
    <source>
        <dbReference type="EMBL" id="CAE0462417.1"/>
    </source>
</evidence>
<dbReference type="Pfam" id="PF00536">
    <property type="entry name" value="SAM_1"/>
    <property type="match status" value="1"/>
</dbReference>
<reference evidence="3" key="1">
    <citation type="submission" date="2021-01" db="EMBL/GenBank/DDBJ databases">
        <authorList>
            <person name="Corre E."/>
            <person name="Pelletier E."/>
            <person name="Niang G."/>
            <person name="Scheremetjew M."/>
            <person name="Finn R."/>
            <person name="Kale V."/>
            <person name="Holt S."/>
            <person name="Cochrane G."/>
            <person name="Meng A."/>
            <person name="Brown T."/>
            <person name="Cohen L."/>
        </authorList>
    </citation>
    <scope>NUCLEOTIDE SEQUENCE</scope>
    <source>
        <strain evidence="3">MM31A-1</strain>
    </source>
</reference>
<name>A0A6S8T5V4_9STRA</name>
<dbReference type="AlphaFoldDB" id="A0A6S8T5V4"/>
<dbReference type="PROSITE" id="PS50105">
    <property type="entry name" value="SAM_DOMAIN"/>
    <property type="match status" value="1"/>
</dbReference>
<dbReference type="SUPFAM" id="SSF47769">
    <property type="entry name" value="SAM/Pointed domain"/>
    <property type="match status" value="1"/>
</dbReference>
<organism evidence="3">
    <name type="scientific">Chaetoceros debilis</name>
    <dbReference type="NCBI Taxonomy" id="122233"/>
    <lineage>
        <taxon>Eukaryota</taxon>
        <taxon>Sar</taxon>
        <taxon>Stramenopiles</taxon>
        <taxon>Ochrophyta</taxon>
        <taxon>Bacillariophyta</taxon>
        <taxon>Coscinodiscophyceae</taxon>
        <taxon>Chaetocerotophycidae</taxon>
        <taxon>Chaetocerotales</taxon>
        <taxon>Chaetocerotaceae</taxon>
        <taxon>Chaetoceros</taxon>
    </lineage>
</organism>
<dbReference type="SMART" id="SM00454">
    <property type="entry name" value="SAM"/>
    <property type="match status" value="1"/>
</dbReference>
<accession>A0A6S8T5V4</accession>
<sequence>MADYVLDSYANKSLASEIDTSHEWSPKQLSEYLTRQGLGEYSECIVKHKISGKLAPLLSELDLKEMGITCIGDRLRFRLLVENLKRRARSHNRTRCIWEGEERVFYSAGMEIICTCFGCCPTDPSTYKLMSNFIKIKTVRPLRIGRLRLCCCNQYTVNNVDLTNVADVDVNGVPAPCCERILCCAPGKDIVDIEIRGYGGGDLMNHKLILREAEGDRVAELVMNSVEESQRIERE</sequence>
<dbReference type="EMBL" id="HBIO01009432">
    <property type="protein sequence ID" value="CAE0462417.1"/>
    <property type="molecule type" value="Transcribed_RNA"/>
</dbReference>
<evidence type="ECO:0000313" key="3">
    <source>
        <dbReference type="EMBL" id="CAE0462418.1"/>
    </source>
</evidence>
<proteinExistence type="predicted"/>
<feature type="domain" description="SAM" evidence="1">
    <location>
        <begin position="24"/>
        <end position="87"/>
    </location>
</feature>
<dbReference type="Gene3D" id="1.10.150.50">
    <property type="entry name" value="Transcription Factor, Ets-1"/>
    <property type="match status" value="1"/>
</dbReference>